<accession>A0ABP8QCY4</accession>
<evidence type="ECO:0008006" key="3">
    <source>
        <dbReference type="Google" id="ProtNLM"/>
    </source>
</evidence>
<reference evidence="2" key="1">
    <citation type="journal article" date="2019" name="Int. J. Syst. Evol. Microbiol.">
        <title>The Global Catalogue of Microorganisms (GCM) 10K type strain sequencing project: providing services to taxonomists for standard genome sequencing and annotation.</title>
        <authorList>
            <consortium name="The Broad Institute Genomics Platform"/>
            <consortium name="The Broad Institute Genome Sequencing Center for Infectious Disease"/>
            <person name="Wu L."/>
            <person name="Ma J."/>
        </authorList>
    </citation>
    <scope>NUCLEOTIDE SEQUENCE [LARGE SCALE GENOMIC DNA]</scope>
    <source>
        <strain evidence="2">JCM 17841</strain>
    </source>
</reference>
<organism evidence="1 2">
    <name type="scientific">Hymenobacter ginsengisoli</name>
    <dbReference type="NCBI Taxonomy" id="1051626"/>
    <lineage>
        <taxon>Bacteria</taxon>
        <taxon>Pseudomonadati</taxon>
        <taxon>Bacteroidota</taxon>
        <taxon>Cytophagia</taxon>
        <taxon>Cytophagales</taxon>
        <taxon>Hymenobacteraceae</taxon>
        <taxon>Hymenobacter</taxon>
    </lineage>
</organism>
<protein>
    <recommendedName>
        <fullName evidence="3">Helix-turn-helix domain-containing protein</fullName>
    </recommendedName>
</protein>
<dbReference type="Proteomes" id="UP001501243">
    <property type="component" value="Unassembled WGS sequence"/>
</dbReference>
<proteinExistence type="predicted"/>
<evidence type="ECO:0000313" key="1">
    <source>
        <dbReference type="EMBL" id="GAA4501345.1"/>
    </source>
</evidence>
<name>A0ABP8QCY4_9BACT</name>
<dbReference type="RefSeq" id="WP_208131782.1">
    <property type="nucleotide sequence ID" value="NZ_BAABGQ010000006.1"/>
</dbReference>
<comment type="caution">
    <text evidence="1">The sequence shown here is derived from an EMBL/GenBank/DDBJ whole genome shotgun (WGS) entry which is preliminary data.</text>
</comment>
<evidence type="ECO:0000313" key="2">
    <source>
        <dbReference type="Proteomes" id="UP001501243"/>
    </source>
</evidence>
<dbReference type="EMBL" id="BAABGQ010000006">
    <property type="protein sequence ID" value="GAA4501345.1"/>
    <property type="molecule type" value="Genomic_DNA"/>
</dbReference>
<sequence>MIRFNTANGLIEFDDREAVLDLLKNQQAVEAQAKADAVMQSVVYRVDGEPKPDLPFNGLLTERLQLSERSVRELITTGRLGYFCAAKKAYRSSERDVRRFESDLPPLQANQ</sequence>
<gene>
    <name evidence="1" type="ORF">GCM10023172_23030</name>
</gene>
<keyword evidence="2" id="KW-1185">Reference proteome</keyword>